<evidence type="ECO:0000256" key="1">
    <source>
        <dbReference type="SAM" id="MobiDB-lite"/>
    </source>
</evidence>
<feature type="compositionally biased region" description="Polar residues" evidence="1">
    <location>
        <begin position="26"/>
        <end position="39"/>
    </location>
</feature>
<organism evidence="2 3">
    <name type="scientific">Allomyces macrogynus (strain ATCC 38327)</name>
    <name type="common">Allomyces javanicus var. macrogynus</name>
    <dbReference type="NCBI Taxonomy" id="578462"/>
    <lineage>
        <taxon>Eukaryota</taxon>
        <taxon>Fungi</taxon>
        <taxon>Fungi incertae sedis</taxon>
        <taxon>Blastocladiomycota</taxon>
        <taxon>Blastocladiomycetes</taxon>
        <taxon>Blastocladiales</taxon>
        <taxon>Blastocladiaceae</taxon>
        <taxon>Allomyces</taxon>
    </lineage>
</organism>
<feature type="region of interest" description="Disordered" evidence="1">
    <location>
        <begin position="396"/>
        <end position="461"/>
    </location>
</feature>
<dbReference type="VEuPathDB" id="FungiDB:AMAG_07124"/>
<feature type="region of interest" description="Disordered" evidence="1">
    <location>
        <begin position="1"/>
        <end position="107"/>
    </location>
</feature>
<feature type="compositionally biased region" description="Basic residues" evidence="1">
    <location>
        <begin position="1"/>
        <end position="10"/>
    </location>
</feature>
<feature type="compositionally biased region" description="Basic residues" evidence="1">
    <location>
        <begin position="450"/>
        <end position="461"/>
    </location>
</feature>
<feature type="compositionally biased region" description="Low complexity" evidence="1">
    <location>
        <begin position="53"/>
        <end position="82"/>
    </location>
</feature>
<dbReference type="EMBL" id="GG745339">
    <property type="protein sequence ID" value="KNE61850.1"/>
    <property type="molecule type" value="Genomic_DNA"/>
</dbReference>
<accession>A0A0L0SHI8</accession>
<name>A0A0L0SHI8_ALLM3</name>
<sequence>MAVRVKRKVPAKPAPTSPRPKRAAAQKTTASVTAPTRSLTPARKKPAARKKAAATTTTPPTPKGKSSAASTTTPKSKPASPKGTKRGTVATPPKRAAAAKGKKTGSLAAAFKPRRVKFAPGRPQILPVYSKDEYDRSVGADEWWIQFEHNQCSHAETVDVYWQLDVYKLYELVPHMPAEACASVRFDILKTPADRDRLVRGKTQAEASQMTLVEIQDYLDDNLLEFDATARAFMPTIQTYIDALLALFQPHEDVYLAMLGLDDAATADADEGAGQTGGPPGSGCYFDVVKVFGMYAALNADVGKPPPALAKLYGVHDQLPLLESHAHTLVRQFFVRRSQPVDEVVVDRLLRLMIVAVGTRVTPRRTAKKRKAGAVVVVAAGPKSEGAEENAGAAAVGAAATADASVSRPAKRQKKAVAGKTTKSKSSGDAAAVPPAPARPATPSPPRTRPQTRSRARSGSS</sequence>
<dbReference type="AlphaFoldDB" id="A0A0L0SHI8"/>
<keyword evidence="3" id="KW-1185">Reference proteome</keyword>
<proteinExistence type="predicted"/>
<dbReference type="OrthoDB" id="5599816at2759"/>
<dbReference type="Proteomes" id="UP000054350">
    <property type="component" value="Unassembled WGS sequence"/>
</dbReference>
<evidence type="ECO:0000313" key="2">
    <source>
        <dbReference type="EMBL" id="KNE61850.1"/>
    </source>
</evidence>
<reference evidence="2 3" key="1">
    <citation type="submission" date="2009-11" db="EMBL/GenBank/DDBJ databases">
        <title>Annotation of Allomyces macrogynus ATCC 38327.</title>
        <authorList>
            <consortium name="The Broad Institute Genome Sequencing Platform"/>
            <person name="Russ C."/>
            <person name="Cuomo C."/>
            <person name="Burger G."/>
            <person name="Gray M.W."/>
            <person name="Holland P.W.H."/>
            <person name="King N."/>
            <person name="Lang F.B.F."/>
            <person name="Roger A.J."/>
            <person name="Ruiz-Trillo I."/>
            <person name="Young S.K."/>
            <person name="Zeng Q."/>
            <person name="Gargeya S."/>
            <person name="Fitzgerald M."/>
            <person name="Haas B."/>
            <person name="Abouelleil A."/>
            <person name="Alvarado L."/>
            <person name="Arachchi H.M."/>
            <person name="Berlin A."/>
            <person name="Chapman S.B."/>
            <person name="Gearin G."/>
            <person name="Goldberg J."/>
            <person name="Griggs A."/>
            <person name="Gujja S."/>
            <person name="Hansen M."/>
            <person name="Heiman D."/>
            <person name="Howarth C."/>
            <person name="Larimer J."/>
            <person name="Lui A."/>
            <person name="MacDonald P.J.P."/>
            <person name="McCowen C."/>
            <person name="Montmayeur A."/>
            <person name="Murphy C."/>
            <person name="Neiman D."/>
            <person name="Pearson M."/>
            <person name="Priest M."/>
            <person name="Roberts A."/>
            <person name="Saif S."/>
            <person name="Shea T."/>
            <person name="Sisk P."/>
            <person name="Stolte C."/>
            <person name="Sykes S."/>
            <person name="Wortman J."/>
            <person name="Nusbaum C."/>
            <person name="Birren B."/>
        </authorList>
    </citation>
    <scope>NUCLEOTIDE SEQUENCE [LARGE SCALE GENOMIC DNA]</scope>
    <source>
        <strain evidence="2 3">ATCC 38327</strain>
    </source>
</reference>
<feature type="compositionally biased region" description="Low complexity" evidence="1">
    <location>
        <begin position="90"/>
        <end position="107"/>
    </location>
</feature>
<feature type="compositionally biased region" description="Basic residues" evidence="1">
    <location>
        <begin position="42"/>
        <end position="52"/>
    </location>
</feature>
<protein>
    <submittedName>
        <fullName evidence="2">Uncharacterized protein</fullName>
    </submittedName>
</protein>
<reference evidence="3" key="2">
    <citation type="submission" date="2009-11" db="EMBL/GenBank/DDBJ databases">
        <title>The Genome Sequence of Allomyces macrogynus strain ATCC 38327.</title>
        <authorList>
            <consortium name="The Broad Institute Genome Sequencing Platform"/>
            <person name="Russ C."/>
            <person name="Cuomo C."/>
            <person name="Shea T."/>
            <person name="Young S.K."/>
            <person name="Zeng Q."/>
            <person name="Koehrsen M."/>
            <person name="Haas B."/>
            <person name="Borodovsky M."/>
            <person name="Guigo R."/>
            <person name="Alvarado L."/>
            <person name="Berlin A."/>
            <person name="Borenstein D."/>
            <person name="Chen Z."/>
            <person name="Engels R."/>
            <person name="Freedman E."/>
            <person name="Gellesch M."/>
            <person name="Goldberg J."/>
            <person name="Griggs A."/>
            <person name="Gujja S."/>
            <person name="Heiman D."/>
            <person name="Hepburn T."/>
            <person name="Howarth C."/>
            <person name="Jen D."/>
            <person name="Larson L."/>
            <person name="Lewis B."/>
            <person name="Mehta T."/>
            <person name="Park D."/>
            <person name="Pearson M."/>
            <person name="Roberts A."/>
            <person name="Saif S."/>
            <person name="Shenoy N."/>
            <person name="Sisk P."/>
            <person name="Stolte C."/>
            <person name="Sykes S."/>
            <person name="Walk T."/>
            <person name="White J."/>
            <person name="Yandava C."/>
            <person name="Burger G."/>
            <person name="Gray M.W."/>
            <person name="Holland P.W.H."/>
            <person name="King N."/>
            <person name="Lang F.B.F."/>
            <person name="Roger A.J."/>
            <person name="Ruiz-Trillo I."/>
            <person name="Lander E."/>
            <person name="Nusbaum C."/>
        </authorList>
    </citation>
    <scope>NUCLEOTIDE SEQUENCE [LARGE SCALE GENOMIC DNA]</scope>
    <source>
        <strain evidence="3">ATCC 38327</strain>
    </source>
</reference>
<gene>
    <name evidence="2" type="ORF">AMAG_07124</name>
</gene>
<evidence type="ECO:0000313" key="3">
    <source>
        <dbReference type="Proteomes" id="UP000054350"/>
    </source>
</evidence>
<feature type="compositionally biased region" description="Pro residues" evidence="1">
    <location>
        <begin position="434"/>
        <end position="448"/>
    </location>
</feature>